<dbReference type="Proteomes" id="UP001569963">
    <property type="component" value="Unassembled WGS sequence"/>
</dbReference>
<sequence length="78" mass="8524">MDGQVLSIRHDGPLGEGIVTEIPWDLMDRVREVPGQWLLSGRSFCVALPKRAVPPERAAELGGFLRSMADRRPGDSPG</sequence>
<proteinExistence type="predicted"/>
<dbReference type="RefSeq" id="WP_371953839.1">
    <property type="nucleotide sequence ID" value="NZ_JAXCEI010000018.1"/>
</dbReference>
<reference evidence="1 2" key="1">
    <citation type="submission" date="2023-11" db="EMBL/GenBank/DDBJ databases">
        <title>Actinomadura monticuli sp. nov., isolated from volcanic ash.</title>
        <authorList>
            <person name="Lee S.D."/>
            <person name="Yang H."/>
            <person name="Kim I.S."/>
        </authorList>
    </citation>
    <scope>NUCLEOTIDE SEQUENCE [LARGE SCALE GENOMIC DNA]</scope>
    <source>
        <strain evidence="1 2">DLS-62</strain>
    </source>
</reference>
<name>A0ABV4QJT5_9ACTN</name>
<keyword evidence="2" id="KW-1185">Reference proteome</keyword>
<protein>
    <submittedName>
        <fullName evidence="1">YcxB family protein</fullName>
    </submittedName>
</protein>
<gene>
    <name evidence="1" type="ORF">SM611_30790</name>
</gene>
<dbReference type="EMBL" id="JAXCEI010000018">
    <property type="protein sequence ID" value="MFA1543336.1"/>
    <property type="molecule type" value="Genomic_DNA"/>
</dbReference>
<organism evidence="1 2">
    <name type="scientific">Actinomadura monticuli</name>
    <dbReference type="NCBI Taxonomy" id="3097367"/>
    <lineage>
        <taxon>Bacteria</taxon>
        <taxon>Bacillati</taxon>
        <taxon>Actinomycetota</taxon>
        <taxon>Actinomycetes</taxon>
        <taxon>Streptosporangiales</taxon>
        <taxon>Thermomonosporaceae</taxon>
        <taxon>Actinomadura</taxon>
    </lineage>
</organism>
<evidence type="ECO:0000313" key="2">
    <source>
        <dbReference type="Proteomes" id="UP001569963"/>
    </source>
</evidence>
<evidence type="ECO:0000313" key="1">
    <source>
        <dbReference type="EMBL" id="MFA1543336.1"/>
    </source>
</evidence>
<comment type="caution">
    <text evidence="1">The sequence shown here is derived from an EMBL/GenBank/DDBJ whole genome shotgun (WGS) entry which is preliminary data.</text>
</comment>
<accession>A0ABV4QJT5</accession>